<dbReference type="InterPro" id="IPR004360">
    <property type="entry name" value="Glyas_Fos-R_dOase_dom"/>
</dbReference>
<evidence type="ECO:0000313" key="3">
    <source>
        <dbReference type="EMBL" id="QIE58747.1"/>
    </source>
</evidence>
<feature type="chain" id="PRO_5026108002" evidence="1">
    <location>
        <begin position="26"/>
        <end position="160"/>
    </location>
</feature>
<dbReference type="CDD" id="cd06587">
    <property type="entry name" value="VOC"/>
    <property type="match status" value="1"/>
</dbReference>
<dbReference type="AlphaFoldDB" id="A0A6G6GJP5"/>
<accession>A0A6G6GJP5</accession>
<dbReference type="EMBL" id="CP049057">
    <property type="protein sequence ID" value="QIE58747.1"/>
    <property type="molecule type" value="Genomic_DNA"/>
</dbReference>
<keyword evidence="4" id="KW-1185">Reference proteome</keyword>
<evidence type="ECO:0000313" key="4">
    <source>
        <dbReference type="Proteomes" id="UP000505306"/>
    </source>
</evidence>
<proteinExistence type="predicted"/>
<feature type="signal peptide" evidence="1">
    <location>
        <begin position="1"/>
        <end position="25"/>
    </location>
</feature>
<keyword evidence="1" id="KW-0732">Signal</keyword>
<sequence length="160" mass="18126">MKNICSAKTIRFTVILLFVTIFSYAQENELPETNGSFYAISVKNLDKAVEWYANHLDFTIESTAENDERKGVLMTRKGCILELAEFTGATDLKEIKSNIESHELFGIFKIGFITSNIEESFKALEESDVEIFFSIVDLPNGKRTFGVKDLEGNIIQFFGE</sequence>
<dbReference type="SUPFAM" id="SSF54593">
    <property type="entry name" value="Glyoxalase/Bleomycin resistance protein/Dihydroxybiphenyl dioxygenase"/>
    <property type="match status" value="1"/>
</dbReference>
<dbReference type="Pfam" id="PF00903">
    <property type="entry name" value="Glyoxalase"/>
    <property type="match status" value="1"/>
</dbReference>
<dbReference type="Proteomes" id="UP000505306">
    <property type="component" value="Chromosome"/>
</dbReference>
<dbReference type="RefSeq" id="WP_164678775.1">
    <property type="nucleotide sequence ID" value="NZ_CP049057.1"/>
</dbReference>
<dbReference type="InterPro" id="IPR029068">
    <property type="entry name" value="Glyas_Bleomycin-R_OHBP_Dase"/>
</dbReference>
<organism evidence="3 4">
    <name type="scientific">Rasiella rasia</name>
    <dbReference type="NCBI Taxonomy" id="2744027"/>
    <lineage>
        <taxon>Bacteria</taxon>
        <taxon>Pseudomonadati</taxon>
        <taxon>Bacteroidota</taxon>
        <taxon>Flavobacteriia</taxon>
        <taxon>Flavobacteriales</taxon>
        <taxon>Flavobacteriaceae</taxon>
        <taxon>Rasiella</taxon>
    </lineage>
</organism>
<dbReference type="KEGG" id="mgel:G5B37_03975"/>
<dbReference type="Gene3D" id="3.10.180.10">
    <property type="entry name" value="2,3-Dihydroxybiphenyl 1,2-Dioxygenase, domain 1"/>
    <property type="match status" value="1"/>
</dbReference>
<protein>
    <submittedName>
        <fullName evidence="3">VOC family protein</fullName>
    </submittedName>
</protein>
<evidence type="ECO:0000256" key="1">
    <source>
        <dbReference type="SAM" id="SignalP"/>
    </source>
</evidence>
<dbReference type="PROSITE" id="PS51819">
    <property type="entry name" value="VOC"/>
    <property type="match status" value="1"/>
</dbReference>
<feature type="domain" description="VOC" evidence="2">
    <location>
        <begin position="33"/>
        <end position="160"/>
    </location>
</feature>
<name>A0A6G6GJP5_9FLAO</name>
<dbReference type="InterPro" id="IPR037523">
    <property type="entry name" value="VOC_core"/>
</dbReference>
<gene>
    <name evidence="3" type="ORF">G5B37_03975</name>
</gene>
<evidence type="ECO:0000259" key="2">
    <source>
        <dbReference type="PROSITE" id="PS51819"/>
    </source>
</evidence>
<reference evidence="3 4" key="1">
    <citation type="submission" date="2020-02" db="EMBL/GenBank/DDBJ databases">
        <title>Complete genome sequence of Flavobacteriaceae bacterium.</title>
        <authorList>
            <person name="Kim S.-J."/>
            <person name="Kim Y.-S."/>
            <person name="Kim K.-H."/>
        </authorList>
    </citation>
    <scope>NUCLEOTIDE SEQUENCE [LARGE SCALE GENOMIC DNA]</scope>
    <source>
        <strain evidence="3 4">RR4-40</strain>
    </source>
</reference>